<dbReference type="Proteomes" id="UP000694620">
    <property type="component" value="Chromosome 1"/>
</dbReference>
<keyword evidence="3 5" id="KW-1133">Transmembrane helix</keyword>
<feature type="transmembrane region" description="Helical" evidence="5">
    <location>
        <begin position="455"/>
        <end position="475"/>
    </location>
</feature>
<dbReference type="Pfam" id="PF00916">
    <property type="entry name" value="Sulfate_transp"/>
    <property type="match status" value="1"/>
</dbReference>
<feature type="transmembrane region" description="Helical" evidence="5">
    <location>
        <begin position="199"/>
        <end position="219"/>
    </location>
</feature>
<protein>
    <submittedName>
        <fullName evidence="7">Solute carrier family 26 member 4</fullName>
    </submittedName>
</protein>
<dbReference type="InterPro" id="IPR036513">
    <property type="entry name" value="STAS_dom_sf"/>
</dbReference>
<evidence type="ECO:0000256" key="1">
    <source>
        <dbReference type="ARBA" id="ARBA00004141"/>
    </source>
</evidence>
<sequence length="786" mass="86782">MCLFEFRCLHFKMENNPSEQGYIVARPVYSKPSFETDNERKLRISKTLKERFQKLCSCSPKRAKQIFQSIFPICDWLPNYKVKEWLIGDVISGVTTGLVACLQGLAFALLASVPPVYGLYSSFFPILTYFFLGTSRHISVGPFPVTSLMVGLAILSLAPDSNYMIPSAASSNSSSSNTTSLVVNTTARDAYRVMLSYTMTYLIGFYQLGMGILQIGFLVRYLSDPLVGGFTTAAAFQVFVTQFKALLSVPANNYNGVLSIIFTIIDIFKNIGQTNIADLIAGLITLVVVTVVKELNDRYKRKIPVPIPIEVIVAIIATGVSYGANLNAKYNANIMKTIPGGFVPPKPPNTSMMSQVATSAFSIGIVGYAVSVSVAKVYAAKHGYKINGNQELIAFGISNIFSGAFSCFIATTSLSRTAVQESTGGKTQVAGIISAFIVMIVIFALGPLLQPLQKSVLAAIVIANLKGMFMQVFDIPVLWRQNKIDSVIWVFTCIACIILGLDIGLLTGVVFELATVVVRTQFPTCEALGNLPGTELYKNIKDYKNIPEVPGIKIFRCSSPLYFANMDYFKDRLMAVVGFDPVRVFNKRNKALRQIHNLIKKGQLKPTKNGVVNGGGVDNDAFEMEEDPEQPEEIDIPTKEVDIQVDWSKELPVKVGVPKVNIHSVIFDFGAISFLDVVSVKSLKLILKEFQRISVSVYIAGCDDEVIHKMETCGFFDESVKKDIVFMTVHDAVLFVKMQVAYGNTQDPIFEKISLMQDSKEPMYTEPEEPEETYDNQYRAIHGLAF</sequence>
<evidence type="ECO:0000256" key="4">
    <source>
        <dbReference type="ARBA" id="ARBA00023136"/>
    </source>
</evidence>
<dbReference type="AlphaFoldDB" id="A0A8C4RU02"/>
<dbReference type="NCBIfam" id="TIGR00815">
    <property type="entry name" value="sulP"/>
    <property type="match status" value="1"/>
</dbReference>
<feature type="transmembrane region" description="Helical" evidence="5">
    <location>
        <begin position="275"/>
        <end position="293"/>
    </location>
</feature>
<feature type="transmembrane region" description="Helical" evidence="5">
    <location>
        <begin position="116"/>
        <end position="133"/>
    </location>
</feature>
<feature type="transmembrane region" description="Helical" evidence="5">
    <location>
        <begin position="86"/>
        <end position="110"/>
    </location>
</feature>
<feature type="transmembrane region" description="Helical" evidence="5">
    <location>
        <begin position="356"/>
        <end position="380"/>
    </location>
</feature>
<feature type="transmembrane region" description="Helical" evidence="5">
    <location>
        <begin position="305"/>
        <end position="326"/>
    </location>
</feature>
<accession>A0A8C4RU02</accession>
<feature type="transmembrane region" description="Helical" evidence="5">
    <location>
        <begin position="251"/>
        <end position="268"/>
    </location>
</feature>
<name>A0A8C4RU02_ERPCA</name>
<proteinExistence type="predicted"/>
<keyword evidence="8" id="KW-1185">Reference proteome</keyword>
<dbReference type="InterPro" id="IPR001902">
    <property type="entry name" value="SLC26A/SulP_fam"/>
</dbReference>
<feature type="domain" description="STAS" evidence="6">
    <location>
        <begin position="542"/>
        <end position="736"/>
    </location>
</feature>
<reference evidence="7" key="2">
    <citation type="submission" date="2025-08" db="UniProtKB">
        <authorList>
            <consortium name="Ensembl"/>
        </authorList>
    </citation>
    <scope>IDENTIFICATION</scope>
</reference>
<dbReference type="GO" id="GO:0016020">
    <property type="term" value="C:membrane"/>
    <property type="evidence" value="ECO:0007669"/>
    <property type="project" value="UniProtKB-SubCell"/>
</dbReference>
<feature type="transmembrane region" description="Helical" evidence="5">
    <location>
        <begin position="392"/>
        <end position="415"/>
    </location>
</feature>
<reference evidence="7" key="3">
    <citation type="submission" date="2025-09" db="UniProtKB">
        <authorList>
            <consortium name="Ensembl"/>
        </authorList>
    </citation>
    <scope>IDENTIFICATION</scope>
</reference>
<dbReference type="InterPro" id="IPR018045">
    <property type="entry name" value="S04_transporter_CS"/>
</dbReference>
<dbReference type="InterPro" id="IPR002645">
    <property type="entry name" value="STAS_dom"/>
</dbReference>
<feature type="transmembrane region" description="Helical" evidence="5">
    <location>
        <begin position="140"/>
        <end position="158"/>
    </location>
</feature>
<dbReference type="Pfam" id="PF01740">
    <property type="entry name" value="STAS"/>
    <property type="match status" value="1"/>
</dbReference>
<feature type="transmembrane region" description="Helical" evidence="5">
    <location>
        <begin position="427"/>
        <end position="449"/>
    </location>
</feature>
<dbReference type="Ensembl" id="ENSECRT00000005303.1">
    <property type="protein sequence ID" value="ENSECRP00000005217.1"/>
    <property type="gene ID" value="ENSECRG00000003515.1"/>
</dbReference>
<evidence type="ECO:0000256" key="2">
    <source>
        <dbReference type="ARBA" id="ARBA00022692"/>
    </source>
</evidence>
<organism evidence="7 8">
    <name type="scientific">Erpetoichthys calabaricus</name>
    <name type="common">Rope fish</name>
    <name type="synonym">Calamoichthys calabaricus</name>
    <dbReference type="NCBI Taxonomy" id="27687"/>
    <lineage>
        <taxon>Eukaryota</taxon>
        <taxon>Metazoa</taxon>
        <taxon>Chordata</taxon>
        <taxon>Craniata</taxon>
        <taxon>Vertebrata</taxon>
        <taxon>Euteleostomi</taxon>
        <taxon>Actinopterygii</taxon>
        <taxon>Polypteriformes</taxon>
        <taxon>Polypteridae</taxon>
        <taxon>Erpetoichthys</taxon>
    </lineage>
</organism>
<evidence type="ECO:0000256" key="3">
    <source>
        <dbReference type="ARBA" id="ARBA00022989"/>
    </source>
</evidence>
<keyword evidence="2 5" id="KW-0812">Transmembrane</keyword>
<dbReference type="PROSITE" id="PS01130">
    <property type="entry name" value="SLC26A"/>
    <property type="match status" value="1"/>
</dbReference>
<dbReference type="GeneTree" id="ENSGT01150000286920"/>
<comment type="subcellular location">
    <subcellularLocation>
        <location evidence="1">Membrane</location>
        <topology evidence="1">Multi-pass membrane protein</topology>
    </subcellularLocation>
</comment>
<dbReference type="CDD" id="cd07042">
    <property type="entry name" value="STAS_SulP_like_sulfate_transporter"/>
    <property type="match status" value="1"/>
</dbReference>
<dbReference type="Gene3D" id="3.30.750.24">
    <property type="entry name" value="STAS domain"/>
    <property type="match status" value="1"/>
</dbReference>
<reference evidence="7" key="1">
    <citation type="submission" date="2021-06" db="EMBL/GenBank/DDBJ databases">
        <authorList>
            <consortium name="Wellcome Sanger Institute Data Sharing"/>
        </authorList>
    </citation>
    <scope>NUCLEOTIDE SEQUENCE [LARGE SCALE GENOMIC DNA]</scope>
</reference>
<evidence type="ECO:0000313" key="7">
    <source>
        <dbReference type="Ensembl" id="ENSECRP00000005217.1"/>
    </source>
</evidence>
<gene>
    <name evidence="7" type="primary">SLC26A4</name>
    <name evidence="7" type="synonym">slc26a4</name>
</gene>
<dbReference type="GO" id="GO:0008271">
    <property type="term" value="F:secondary active sulfate transmembrane transporter activity"/>
    <property type="evidence" value="ECO:0007669"/>
    <property type="project" value="InterPro"/>
</dbReference>
<dbReference type="PANTHER" id="PTHR11814">
    <property type="entry name" value="SULFATE TRANSPORTER"/>
    <property type="match status" value="1"/>
</dbReference>
<keyword evidence="4 5" id="KW-0472">Membrane</keyword>
<evidence type="ECO:0000259" key="6">
    <source>
        <dbReference type="PROSITE" id="PS50801"/>
    </source>
</evidence>
<feature type="transmembrane region" description="Helical" evidence="5">
    <location>
        <begin position="487"/>
        <end position="511"/>
    </location>
</feature>
<dbReference type="PROSITE" id="PS50801">
    <property type="entry name" value="STAS"/>
    <property type="match status" value="1"/>
</dbReference>
<evidence type="ECO:0000313" key="8">
    <source>
        <dbReference type="Proteomes" id="UP000694620"/>
    </source>
</evidence>
<evidence type="ECO:0000256" key="5">
    <source>
        <dbReference type="SAM" id="Phobius"/>
    </source>
</evidence>
<dbReference type="SUPFAM" id="SSF52091">
    <property type="entry name" value="SpoIIaa-like"/>
    <property type="match status" value="1"/>
</dbReference>
<dbReference type="InterPro" id="IPR011547">
    <property type="entry name" value="SLC26A/SulP_dom"/>
</dbReference>